<feature type="binding site" evidence="5">
    <location>
        <position position="229"/>
    </location>
    <ligand>
        <name>urate</name>
        <dbReference type="ChEBI" id="CHEBI:17775"/>
    </ligand>
</feature>
<comment type="catalytic activity">
    <reaction evidence="6">
        <text>urate + O2 + H2O = 5-hydroxyisourate + H2O2</text>
        <dbReference type="Rhea" id="RHEA:21368"/>
        <dbReference type="ChEBI" id="CHEBI:15377"/>
        <dbReference type="ChEBI" id="CHEBI:15379"/>
        <dbReference type="ChEBI" id="CHEBI:16240"/>
        <dbReference type="ChEBI" id="CHEBI:17775"/>
        <dbReference type="ChEBI" id="CHEBI:18072"/>
        <dbReference type="EC" id="1.7.3.3"/>
    </reaction>
</comment>
<sequence>DVVREANGHTIVEYNVTSLLEGDIDVAYTKGDNSVIVATDSIKNITYHLAKTSPHILHPERFGMHLGTYLVSKYDHIHKAFITIEQLRWKRIDVNGKEHSHSFWRDGDEKRLVDVEVDASQGKDNITVTVSAGISDLLVLKSAGSKFENFIRDEHTTLVEVNDRIFSTSVDLKYTFASFTVPKNAVVDSFKLPSALSAEGTAWDGNVVVQKARVATLEIFATDDSDSVQASLYKMAERILAENSLVQTVSYSLPNKHYIPVDMRYVGIDNLTP</sequence>
<keyword evidence="8" id="KW-1185">Reference proteome</keyword>
<comment type="similarity">
    <text evidence="2 6">Belongs to the uricase family.</text>
</comment>
<dbReference type="InParanoid" id="K5X4L4"/>
<dbReference type="RefSeq" id="XP_007393121.1">
    <property type="nucleotide sequence ID" value="XM_007393059.1"/>
</dbReference>
<feature type="binding site" evidence="5">
    <location>
        <position position="40"/>
    </location>
    <ligand>
        <name>5-hydroxyisourate</name>
        <dbReference type="ChEBI" id="CHEBI:18072"/>
    </ligand>
</feature>
<evidence type="ECO:0000256" key="5">
    <source>
        <dbReference type="PIRSR" id="PIRSR000241-2"/>
    </source>
</evidence>
<reference evidence="7 8" key="1">
    <citation type="journal article" date="2012" name="BMC Genomics">
        <title>Comparative genomics of the white-rot fungi, Phanerochaete carnosa and P. chrysosporium, to elucidate the genetic basis of the distinct wood types they colonize.</title>
        <authorList>
            <person name="Suzuki H."/>
            <person name="MacDonald J."/>
            <person name="Syed K."/>
            <person name="Salamov A."/>
            <person name="Hori C."/>
            <person name="Aerts A."/>
            <person name="Henrissat B."/>
            <person name="Wiebenga A."/>
            <person name="vanKuyk P.A."/>
            <person name="Barry K."/>
            <person name="Lindquist E."/>
            <person name="LaButti K."/>
            <person name="Lapidus A."/>
            <person name="Lucas S."/>
            <person name="Coutinho P."/>
            <person name="Gong Y."/>
            <person name="Samejima M."/>
            <person name="Mahadevan R."/>
            <person name="Abou-Zaid M."/>
            <person name="de Vries R.P."/>
            <person name="Igarashi K."/>
            <person name="Yadav J.S."/>
            <person name="Grigoriev I.V."/>
            <person name="Master E.R."/>
        </authorList>
    </citation>
    <scope>NUCLEOTIDE SEQUENCE [LARGE SCALE GENOMIC DNA]</scope>
    <source>
        <strain evidence="7 8">HHB-10118-sp</strain>
    </source>
</reference>
<dbReference type="HOGENOM" id="CLU_048151_0_0_1"/>
<dbReference type="KEGG" id="pco:PHACADRAFT_251616"/>
<keyword evidence="4 6" id="KW-0560">Oxidoreductase</keyword>
<dbReference type="FunCoup" id="K5X4L4">
    <property type="interactions" value="49"/>
</dbReference>
<evidence type="ECO:0000313" key="8">
    <source>
        <dbReference type="Proteomes" id="UP000008370"/>
    </source>
</evidence>
<feature type="binding site" evidence="5">
    <location>
        <position position="147"/>
    </location>
    <ligand>
        <name>5-hydroxyisourate</name>
        <dbReference type="ChEBI" id="CHEBI:18072"/>
    </ligand>
</feature>
<dbReference type="UniPathway" id="UPA00394">
    <property type="reaction ID" value="UER00650"/>
</dbReference>
<feature type="binding site" evidence="5">
    <location>
        <position position="228"/>
    </location>
    <ligand>
        <name>urate</name>
        <dbReference type="ChEBI" id="CHEBI:17775"/>
    </ligand>
</feature>
<dbReference type="Pfam" id="PF01014">
    <property type="entry name" value="Uricase"/>
    <property type="match status" value="2"/>
</dbReference>
<keyword evidence="3 6" id="KW-0659">Purine metabolism</keyword>
<accession>K5X4L4</accession>
<evidence type="ECO:0000256" key="1">
    <source>
        <dbReference type="ARBA" id="ARBA00004831"/>
    </source>
</evidence>
<comment type="function">
    <text evidence="6">Catalyzes the oxidation of uric acid to 5-hydroxyisourate, which is further processed to form (S)-allantoin.</text>
</comment>
<gene>
    <name evidence="7" type="ORF">PHACADRAFT_251616</name>
</gene>
<evidence type="ECO:0000256" key="2">
    <source>
        <dbReference type="ARBA" id="ARBA00009760"/>
    </source>
</evidence>
<dbReference type="EMBL" id="JH930470">
    <property type="protein sequence ID" value="EKM57777.1"/>
    <property type="molecule type" value="Genomic_DNA"/>
</dbReference>
<feature type="non-terminal residue" evidence="7">
    <location>
        <position position="1"/>
    </location>
</feature>
<proteinExistence type="inferred from homology"/>
<dbReference type="NCBIfam" id="TIGR03383">
    <property type="entry name" value="urate_oxi"/>
    <property type="match status" value="1"/>
</dbReference>
<dbReference type="EC" id="1.7.3.3" evidence="6"/>
<dbReference type="GO" id="GO:0004846">
    <property type="term" value="F:urate oxidase activity"/>
    <property type="evidence" value="ECO:0007669"/>
    <property type="project" value="UniProtKB-EC"/>
</dbReference>
<dbReference type="PRINTS" id="PR00093">
    <property type="entry name" value="URICASE"/>
</dbReference>
<evidence type="ECO:0000256" key="6">
    <source>
        <dbReference type="RuleBase" id="RU004455"/>
    </source>
</evidence>
<dbReference type="Proteomes" id="UP000008370">
    <property type="component" value="Unassembled WGS sequence"/>
</dbReference>
<protein>
    <recommendedName>
        <fullName evidence="6">Uricase</fullName>
        <ecNumber evidence="6">1.7.3.3</ecNumber>
    </recommendedName>
</protein>
<dbReference type="GO" id="GO:0019628">
    <property type="term" value="P:urate catabolic process"/>
    <property type="evidence" value="ECO:0007669"/>
    <property type="project" value="UniProtKB-UniPathway"/>
</dbReference>
<feature type="binding site" evidence="5">
    <location>
        <position position="147"/>
    </location>
    <ligand>
        <name>urate</name>
        <dbReference type="ChEBI" id="CHEBI:17775"/>
    </ligand>
</feature>
<dbReference type="GO" id="GO:0006145">
    <property type="term" value="P:purine nucleobase catabolic process"/>
    <property type="evidence" value="ECO:0007669"/>
    <property type="project" value="TreeGrafter"/>
</dbReference>
<dbReference type="OrthoDB" id="9992118at2759"/>
<comment type="pathway">
    <text evidence="1">Purine metabolism; urate degradation; (S)-allantoin from urate: step 1/3.</text>
</comment>
<feature type="binding site" evidence="5">
    <location>
        <position position="164"/>
    </location>
    <ligand>
        <name>urate</name>
        <dbReference type="ChEBI" id="CHEBI:17775"/>
    </ligand>
</feature>
<evidence type="ECO:0000256" key="3">
    <source>
        <dbReference type="ARBA" id="ARBA00022631"/>
    </source>
</evidence>
<name>K5X4L4_PHACS</name>
<dbReference type="STRING" id="650164.K5X4L4"/>
<dbReference type="AlphaFoldDB" id="K5X4L4"/>
<feature type="binding site" evidence="5">
    <location>
        <position position="164"/>
    </location>
    <ligand>
        <name>5-hydroxyisourate</name>
        <dbReference type="ChEBI" id="CHEBI:18072"/>
    </ligand>
</feature>
<dbReference type="SUPFAM" id="SSF55620">
    <property type="entry name" value="Tetrahydrobiopterin biosynthesis enzymes-like"/>
    <property type="match status" value="2"/>
</dbReference>
<feature type="binding site" evidence="5">
    <location>
        <position position="39"/>
    </location>
    <ligand>
        <name>O2</name>
        <dbReference type="ChEBI" id="CHEBI:15379"/>
    </ligand>
</feature>
<feature type="binding site" evidence="5">
    <location>
        <position position="255"/>
    </location>
    <ligand>
        <name>urate</name>
        <dbReference type="ChEBI" id="CHEBI:17775"/>
    </ligand>
</feature>
<dbReference type="InterPro" id="IPR002042">
    <property type="entry name" value="Uricase"/>
</dbReference>
<feature type="binding site" evidence="5">
    <location>
        <position position="40"/>
    </location>
    <ligand>
        <name>urate</name>
        <dbReference type="ChEBI" id="CHEBI:17775"/>
    </ligand>
</feature>
<dbReference type="PANTHER" id="PTHR42874:SF1">
    <property type="entry name" value="URICASE"/>
    <property type="match status" value="1"/>
</dbReference>
<dbReference type="PIRSF" id="PIRSF000241">
    <property type="entry name" value="Urate_oxidase"/>
    <property type="match status" value="1"/>
</dbReference>
<evidence type="ECO:0000256" key="4">
    <source>
        <dbReference type="ARBA" id="ARBA00023002"/>
    </source>
</evidence>
<dbReference type="Gene3D" id="3.10.270.10">
    <property type="entry name" value="Urate Oxidase"/>
    <property type="match status" value="1"/>
</dbReference>
<feature type="binding site" evidence="5">
    <location>
        <position position="39"/>
    </location>
    <ligand>
        <name>5-hydroxyisourate</name>
        <dbReference type="ChEBI" id="CHEBI:18072"/>
    </ligand>
</feature>
<dbReference type="GeneID" id="18915271"/>
<dbReference type="GO" id="GO:0005777">
    <property type="term" value="C:peroxisome"/>
    <property type="evidence" value="ECO:0007669"/>
    <property type="project" value="TreeGrafter"/>
</dbReference>
<dbReference type="PANTHER" id="PTHR42874">
    <property type="entry name" value="URICASE"/>
    <property type="match status" value="1"/>
</dbReference>
<feature type="binding site" evidence="5">
    <location>
        <position position="39"/>
    </location>
    <ligand>
        <name>urate</name>
        <dbReference type="ChEBI" id="CHEBI:17775"/>
    </ligand>
</feature>
<organism evidence="7 8">
    <name type="scientific">Phanerochaete carnosa (strain HHB-10118-sp)</name>
    <name type="common">White-rot fungus</name>
    <name type="synonym">Peniophora carnosa</name>
    <dbReference type="NCBI Taxonomy" id="650164"/>
    <lineage>
        <taxon>Eukaryota</taxon>
        <taxon>Fungi</taxon>
        <taxon>Dikarya</taxon>
        <taxon>Basidiomycota</taxon>
        <taxon>Agaricomycotina</taxon>
        <taxon>Agaricomycetes</taxon>
        <taxon>Polyporales</taxon>
        <taxon>Phanerochaetaceae</taxon>
        <taxon>Phanerochaete</taxon>
    </lineage>
</organism>
<evidence type="ECO:0000313" key="7">
    <source>
        <dbReference type="EMBL" id="EKM57777.1"/>
    </source>
</evidence>